<keyword evidence="7" id="KW-1185">Reference proteome</keyword>
<evidence type="ECO:0000256" key="3">
    <source>
        <dbReference type="ARBA" id="ARBA00022806"/>
    </source>
</evidence>
<dbReference type="EMBL" id="KV426005">
    <property type="protein sequence ID" value="KZV92622.1"/>
    <property type="molecule type" value="Genomic_DNA"/>
</dbReference>
<evidence type="ECO:0000313" key="7">
    <source>
        <dbReference type="Proteomes" id="UP000077266"/>
    </source>
</evidence>
<accession>A0A165HY28</accession>
<dbReference type="InterPro" id="IPR050534">
    <property type="entry name" value="Coronavir_polyprotein_1ab"/>
</dbReference>
<keyword evidence="4" id="KW-0067">ATP-binding</keyword>
<dbReference type="InterPro" id="IPR041679">
    <property type="entry name" value="DNA2/NAM7-like_C"/>
</dbReference>
<dbReference type="InParanoid" id="A0A165HY28"/>
<evidence type="ECO:0000256" key="2">
    <source>
        <dbReference type="ARBA" id="ARBA00022801"/>
    </source>
</evidence>
<evidence type="ECO:0000256" key="4">
    <source>
        <dbReference type="ARBA" id="ARBA00022840"/>
    </source>
</evidence>
<dbReference type="PANTHER" id="PTHR43788">
    <property type="entry name" value="DNA2/NAM7 HELICASE FAMILY MEMBER"/>
    <property type="match status" value="1"/>
</dbReference>
<gene>
    <name evidence="6" type="ORF">EXIGLDRAFT_674904</name>
</gene>
<name>A0A165HY28_EXIGL</name>
<evidence type="ECO:0000259" key="5">
    <source>
        <dbReference type="Pfam" id="PF13087"/>
    </source>
</evidence>
<dbReference type="GO" id="GO:0016787">
    <property type="term" value="F:hydrolase activity"/>
    <property type="evidence" value="ECO:0007669"/>
    <property type="project" value="UniProtKB-KW"/>
</dbReference>
<dbReference type="OrthoDB" id="6513042at2759"/>
<dbReference type="Proteomes" id="UP000077266">
    <property type="component" value="Unassembled WGS sequence"/>
</dbReference>
<keyword evidence="2 6" id="KW-0378">Hydrolase</keyword>
<feature type="domain" description="DNA2/NAM7 helicase-like C-terminal" evidence="5">
    <location>
        <begin position="441"/>
        <end position="606"/>
    </location>
</feature>
<proteinExistence type="predicted"/>
<dbReference type="GO" id="GO:0043139">
    <property type="term" value="F:5'-3' DNA helicase activity"/>
    <property type="evidence" value="ECO:0007669"/>
    <property type="project" value="TreeGrafter"/>
</dbReference>
<protein>
    <submittedName>
        <fullName evidence="6">p-loop containing nucleoside triphosphate hydrolase protein</fullName>
    </submittedName>
</protein>
<dbReference type="CDD" id="cd18808">
    <property type="entry name" value="SF1_C_Upf1"/>
    <property type="match status" value="1"/>
</dbReference>
<dbReference type="Pfam" id="PF13087">
    <property type="entry name" value="AAA_12"/>
    <property type="match status" value="1"/>
</dbReference>
<dbReference type="PANTHER" id="PTHR43788:SF8">
    <property type="entry name" value="DNA-BINDING PROTEIN SMUBP-2"/>
    <property type="match status" value="1"/>
</dbReference>
<organism evidence="6 7">
    <name type="scientific">Exidia glandulosa HHB12029</name>
    <dbReference type="NCBI Taxonomy" id="1314781"/>
    <lineage>
        <taxon>Eukaryota</taxon>
        <taxon>Fungi</taxon>
        <taxon>Dikarya</taxon>
        <taxon>Basidiomycota</taxon>
        <taxon>Agaricomycotina</taxon>
        <taxon>Agaricomycetes</taxon>
        <taxon>Auriculariales</taxon>
        <taxon>Exidiaceae</taxon>
        <taxon>Exidia</taxon>
    </lineage>
</organism>
<dbReference type="SUPFAM" id="SSF52540">
    <property type="entry name" value="P-loop containing nucleoside triphosphate hydrolases"/>
    <property type="match status" value="1"/>
</dbReference>
<reference evidence="6 7" key="1">
    <citation type="journal article" date="2016" name="Mol. Biol. Evol.">
        <title>Comparative Genomics of Early-Diverging Mushroom-Forming Fungi Provides Insights into the Origins of Lignocellulose Decay Capabilities.</title>
        <authorList>
            <person name="Nagy L.G."/>
            <person name="Riley R."/>
            <person name="Tritt A."/>
            <person name="Adam C."/>
            <person name="Daum C."/>
            <person name="Floudas D."/>
            <person name="Sun H."/>
            <person name="Yadav J.S."/>
            <person name="Pangilinan J."/>
            <person name="Larsson K.H."/>
            <person name="Matsuura K."/>
            <person name="Barry K."/>
            <person name="Labutti K."/>
            <person name="Kuo R."/>
            <person name="Ohm R.A."/>
            <person name="Bhattacharya S.S."/>
            <person name="Shirouzu T."/>
            <person name="Yoshinaga Y."/>
            <person name="Martin F.M."/>
            <person name="Grigoriev I.V."/>
            <person name="Hibbett D.S."/>
        </authorList>
    </citation>
    <scope>NUCLEOTIDE SEQUENCE [LARGE SCALE GENOMIC DNA]</scope>
    <source>
        <strain evidence="6 7">HHB12029</strain>
    </source>
</reference>
<keyword evidence="1" id="KW-0547">Nucleotide-binding</keyword>
<keyword evidence="3" id="KW-0347">Helicase</keyword>
<dbReference type="GO" id="GO:0005524">
    <property type="term" value="F:ATP binding"/>
    <property type="evidence" value="ECO:0007669"/>
    <property type="project" value="UniProtKB-KW"/>
</dbReference>
<sequence>MAKHEEKCRDERVIFYDVLGLLNDKVDRYKFDTVFVSPSSEEHVAVVRAREACLAAMRPVLSKDLQLAPIVSTRGLANKILVVVSKIHRDSARLDSLKPTVQKNDVARDVTMRKGKLDVKLERYKTRLRVNDRQTLVIDSSDGNRLKARVEKVEGKAATVVLSGSGASRGSQLLSVTTLGKEKPTGAEQSKELILLRILQGKTPIETNIVFRAIWMAVPKPRRPIMPTPLDAVTSELNPSQHLAVLHAVAPLAAGSVDVQVVRGPPGTGKTTMIAAAVQALRAAGQTVWLVAQSNVAVKNMAVKLAKVDFEDFRLLVSKDFHFDWHEHLYNKIQNKIVRSDNFPKTELEVERVLAGSKVLLCTLSMLSNSSLREVGFTRVVPVQTLIVDEASQIELGDFLSPAHAFGSTLQRLIFVGDDKQLAPYGQDDLGNLKSIFEVNAHSSGAIMLDTCYRLPTPICRYISKHVYESRLQSHHDIKSSTSCRFIDVAHGKEKKSGTSWTNEQEANMCIAVARQLYLSGRREFRIITPYDPQRALIEKKLKEMQGTGRVPWEDRVFCVDSFQGNEAEHIIISVVRTTRPGFMRNLRRTNVMLTRCKLAMYICASRSFLQSDAGQETLVGKMAREWEQFAGWRTGQDVLNGRV</sequence>
<evidence type="ECO:0000256" key="1">
    <source>
        <dbReference type="ARBA" id="ARBA00022741"/>
    </source>
</evidence>
<dbReference type="Gene3D" id="3.40.50.300">
    <property type="entry name" value="P-loop containing nucleotide triphosphate hydrolases"/>
    <property type="match status" value="2"/>
</dbReference>
<dbReference type="CDD" id="cd17934">
    <property type="entry name" value="DEXXQc_Upf1-like"/>
    <property type="match status" value="1"/>
</dbReference>
<dbReference type="AlphaFoldDB" id="A0A165HY28"/>
<dbReference type="STRING" id="1314781.A0A165HY28"/>
<evidence type="ECO:0000313" key="6">
    <source>
        <dbReference type="EMBL" id="KZV92622.1"/>
    </source>
</evidence>
<dbReference type="InterPro" id="IPR047187">
    <property type="entry name" value="SF1_C_Upf1"/>
</dbReference>
<dbReference type="InterPro" id="IPR027417">
    <property type="entry name" value="P-loop_NTPase"/>
</dbReference>
<dbReference type="Pfam" id="PF13604">
    <property type="entry name" value="AAA_30"/>
    <property type="match status" value="1"/>
</dbReference>